<dbReference type="OrthoDB" id="8399238at2"/>
<sequence length="82" mass="9951">MTYVSIKHDDIDTIDTMQERESAISYTQRSFWQNFADWCSLRLMLRRSRIQLMDLTDEQLRDIGITRIDADKEARKVRFHIR</sequence>
<dbReference type="Proteomes" id="UP000216478">
    <property type="component" value="Unassembled WGS sequence"/>
</dbReference>
<protein>
    <recommendedName>
        <fullName evidence="1">YjiS-like domain-containing protein</fullName>
    </recommendedName>
</protein>
<dbReference type="InterPro" id="IPR009506">
    <property type="entry name" value="YjiS-like"/>
</dbReference>
<feature type="domain" description="YjiS-like" evidence="1">
    <location>
        <begin position="42"/>
        <end position="70"/>
    </location>
</feature>
<evidence type="ECO:0000313" key="3">
    <source>
        <dbReference type="Proteomes" id="UP000216478"/>
    </source>
</evidence>
<keyword evidence="3" id="KW-1185">Reference proteome</keyword>
<accession>A0A256F2K2</accession>
<dbReference type="Pfam" id="PF06568">
    <property type="entry name" value="YjiS-like"/>
    <property type="match status" value="1"/>
</dbReference>
<gene>
    <name evidence="2" type="ORF">CEV33_2792</name>
</gene>
<dbReference type="EMBL" id="NNRL01000164">
    <property type="protein sequence ID" value="OYR09067.1"/>
    <property type="molecule type" value="Genomic_DNA"/>
</dbReference>
<evidence type="ECO:0000259" key="1">
    <source>
        <dbReference type="Pfam" id="PF06568"/>
    </source>
</evidence>
<proteinExistence type="predicted"/>
<reference evidence="2 3" key="1">
    <citation type="submission" date="2017-07" db="EMBL/GenBank/DDBJ databases">
        <title>Phylogenetic study on the rhizospheric bacterium Ochrobactrum sp. A44.</title>
        <authorList>
            <person name="Krzyzanowska D.M."/>
            <person name="Ossowicki A."/>
            <person name="Rajewska M."/>
            <person name="Maciag T."/>
            <person name="Kaczynski Z."/>
            <person name="Czerwicka M."/>
            <person name="Jafra S."/>
        </authorList>
    </citation>
    <scope>NUCLEOTIDE SEQUENCE [LARGE SCALE GENOMIC DNA]</scope>
    <source>
        <strain evidence="2 3">OgA9a</strain>
    </source>
</reference>
<evidence type="ECO:0000313" key="2">
    <source>
        <dbReference type="EMBL" id="OYR09067.1"/>
    </source>
</evidence>
<organism evidence="2 3">
    <name type="scientific">Brucella grignonensis</name>
    <dbReference type="NCBI Taxonomy" id="94627"/>
    <lineage>
        <taxon>Bacteria</taxon>
        <taxon>Pseudomonadati</taxon>
        <taxon>Pseudomonadota</taxon>
        <taxon>Alphaproteobacteria</taxon>
        <taxon>Hyphomicrobiales</taxon>
        <taxon>Brucellaceae</taxon>
        <taxon>Brucella/Ochrobactrum group</taxon>
        <taxon>Brucella</taxon>
    </lineage>
</organism>
<comment type="caution">
    <text evidence="2">The sequence shown here is derived from an EMBL/GenBank/DDBJ whole genome shotgun (WGS) entry which is preliminary data.</text>
</comment>
<dbReference type="AlphaFoldDB" id="A0A256F2K2"/>
<name>A0A256F2K2_9HYPH</name>
<dbReference type="RefSeq" id="WP_094541929.1">
    <property type="nucleotide sequence ID" value="NZ_JBHEER010000001.1"/>
</dbReference>